<keyword evidence="3" id="KW-1185">Reference proteome</keyword>
<gene>
    <name evidence="2" type="ORF">CDEST_01339</name>
</gene>
<feature type="region of interest" description="Disordered" evidence="1">
    <location>
        <begin position="14"/>
        <end position="38"/>
    </location>
</feature>
<dbReference type="AlphaFoldDB" id="A0AAX4HZF3"/>
<dbReference type="KEGG" id="cdet:87937842"/>
<dbReference type="GeneID" id="87937842"/>
<evidence type="ECO:0000256" key="1">
    <source>
        <dbReference type="SAM" id="MobiDB-lite"/>
    </source>
</evidence>
<proteinExistence type="predicted"/>
<sequence>MDCLVGGALCLPGKNPPSPDAPANFHSGKITGHRRAVSRRVRNGWREAVARRLGVLSRPS</sequence>
<protein>
    <submittedName>
        <fullName evidence="2">Uncharacterized protein</fullName>
    </submittedName>
</protein>
<dbReference type="EMBL" id="CP137305">
    <property type="protein sequence ID" value="WQF76325.1"/>
    <property type="molecule type" value="Genomic_DNA"/>
</dbReference>
<evidence type="ECO:0000313" key="3">
    <source>
        <dbReference type="Proteomes" id="UP001322277"/>
    </source>
</evidence>
<organism evidence="2 3">
    <name type="scientific">Colletotrichum destructivum</name>
    <dbReference type="NCBI Taxonomy" id="34406"/>
    <lineage>
        <taxon>Eukaryota</taxon>
        <taxon>Fungi</taxon>
        <taxon>Dikarya</taxon>
        <taxon>Ascomycota</taxon>
        <taxon>Pezizomycotina</taxon>
        <taxon>Sordariomycetes</taxon>
        <taxon>Hypocreomycetidae</taxon>
        <taxon>Glomerellales</taxon>
        <taxon>Glomerellaceae</taxon>
        <taxon>Colletotrichum</taxon>
        <taxon>Colletotrichum destructivum species complex</taxon>
    </lineage>
</organism>
<reference evidence="3" key="1">
    <citation type="journal article" date="2023" name="bioRxiv">
        <title>Complete genome of the Medicago anthracnose fungus, Colletotrichum destructivum, reveals a mini-chromosome-like region within a core chromosome.</title>
        <authorList>
            <person name="Lapalu N."/>
            <person name="Simon A."/>
            <person name="Lu A."/>
            <person name="Plaumann P.-L."/>
            <person name="Amselem J."/>
            <person name="Pigne S."/>
            <person name="Auger A."/>
            <person name="Koch C."/>
            <person name="Dallery J.-F."/>
            <person name="O'Connell R.J."/>
        </authorList>
    </citation>
    <scope>NUCLEOTIDE SEQUENCE [LARGE SCALE GENOMIC DNA]</scope>
    <source>
        <strain evidence="3">CBS 520.97</strain>
    </source>
</reference>
<dbReference type="RefSeq" id="XP_062773549.1">
    <property type="nucleotide sequence ID" value="XM_062917498.1"/>
</dbReference>
<name>A0AAX4HZF3_9PEZI</name>
<evidence type="ECO:0000313" key="2">
    <source>
        <dbReference type="EMBL" id="WQF76325.1"/>
    </source>
</evidence>
<dbReference type="Proteomes" id="UP001322277">
    <property type="component" value="Chromosome 1"/>
</dbReference>
<accession>A0AAX4HZF3</accession>